<feature type="non-terminal residue" evidence="2">
    <location>
        <position position="313"/>
    </location>
</feature>
<feature type="compositionally biased region" description="Low complexity" evidence="1">
    <location>
        <begin position="18"/>
        <end position="30"/>
    </location>
</feature>
<dbReference type="AlphaFoldDB" id="A0A9N7RQH2"/>
<reference evidence="2" key="1">
    <citation type="submission" date="2019-12" db="EMBL/GenBank/DDBJ databases">
        <authorList>
            <person name="Scholes J."/>
        </authorList>
    </citation>
    <scope>NUCLEOTIDE SEQUENCE</scope>
</reference>
<protein>
    <submittedName>
        <fullName evidence="2">Uncharacterized protein</fullName>
    </submittedName>
</protein>
<feature type="non-terminal residue" evidence="2">
    <location>
        <position position="1"/>
    </location>
</feature>
<dbReference type="EMBL" id="CACSLK010032525">
    <property type="protein sequence ID" value="CAA0840372.1"/>
    <property type="molecule type" value="Genomic_DNA"/>
</dbReference>
<evidence type="ECO:0000313" key="2">
    <source>
        <dbReference type="EMBL" id="CAA0840372.1"/>
    </source>
</evidence>
<feature type="compositionally biased region" description="Low complexity" evidence="1">
    <location>
        <begin position="53"/>
        <end position="66"/>
    </location>
</feature>
<accession>A0A9N7RQH2</accession>
<organism evidence="2 3">
    <name type="scientific">Striga hermonthica</name>
    <name type="common">Purple witchweed</name>
    <name type="synonym">Buchnera hermonthica</name>
    <dbReference type="NCBI Taxonomy" id="68872"/>
    <lineage>
        <taxon>Eukaryota</taxon>
        <taxon>Viridiplantae</taxon>
        <taxon>Streptophyta</taxon>
        <taxon>Embryophyta</taxon>
        <taxon>Tracheophyta</taxon>
        <taxon>Spermatophyta</taxon>
        <taxon>Magnoliopsida</taxon>
        <taxon>eudicotyledons</taxon>
        <taxon>Gunneridae</taxon>
        <taxon>Pentapetalae</taxon>
        <taxon>asterids</taxon>
        <taxon>lamiids</taxon>
        <taxon>Lamiales</taxon>
        <taxon>Orobanchaceae</taxon>
        <taxon>Buchnereae</taxon>
        <taxon>Striga</taxon>
    </lineage>
</organism>
<gene>
    <name evidence="2" type="ORF">SHERM_00453</name>
</gene>
<feature type="compositionally biased region" description="Low complexity" evidence="1">
    <location>
        <begin position="73"/>
        <end position="83"/>
    </location>
</feature>
<feature type="compositionally biased region" description="Low complexity" evidence="1">
    <location>
        <begin position="283"/>
        <end position="300"/>
    </location>
</feature>
<feature type="region of interest" description="Disordered" evidence="1">
    <location>
        <begin position="16"/>
        <end position="83"/>
    </location>
</feature>
<sequence>SIMCMLFDIPNRTQHVRASSFPPSSHASSPNMPNPTRRRLPPMFELHSRTHARATSSLSTLRASRLPSVHQSPTAHPTAPTTPRVASIARGIRSLPAHPRAPASLRVPPTLADSSPMLLSRPALLTPHTSVSQSTSAACLLIVHPRTLSCSFDHSRASRCDVRSLLVLAPPPSIDFGCSPDGHGSQPFNLMQSSAGIHHPSSTHRKPRLLASFFLARLCLVQGLHQQHDSLAFALRFLRALLFLRFLGLSLDCGPHPFGQSLLHEGRYIGLDGSSSMFSSHMLRSLPSSSSDSPGLMTTSVSQRPSAHANVMK</sequence>
<feature type="region of interest" description="Disordered" evidence="1">
    <location>
        <begin position="283"/>
        <end position="313"/>
    </location>
</feature>
<evidence type="ECO:0000256" key="1">
    <source>
        <dbReference type="SAM" id="MobiDB-lite"/>
    </source>
</evidence>
<name>A0A9N7RQH2_STRHE</name>
<comment type="caution">
    <text evidence="2">The sequence shown here is derived from an EMBL/GenBank/DDBJ whole genome shotgun (WGS) entry which is preliminary data.</text>
</comment>
<keyword evidence="3" id="KW-1185">Reference proteome</keyword>
<evidence type="ECO:0000313" key="3">
    <source>
        <dbReference type="Proteomes" id="UP001153555"/>
    </source>
</evidence>
<dbReference type="Proteomes" id="UP001153555">
    <property type="component" value="Unassembled WGS sequence"/>
</dbReference>
<proteinExistence type="predicted"/>